<dbReference type="AlphaFoldDB" id="A0A6A5RCT3"/>
<evidence type="ECO:0000313" key="1">
    <source>
        <dbReference type="EMBL" id="KAF1925502.1"/>
    </source>
</evidence>
<evidence type="ECO:0000313" key="2">
    <source>
        <dbReference type="Proteomes" id="UP000800082"/>
    </source>
</evidence>
<accession>A0A6A5RCT3</accession>
<dbReference type="RefSeq" id="XP_033445754.1">
    <property type="nucleotide sequence ID" value="XM_033593518.1"/>
</dbReference>
<reference evidence="1" key="1">
    <citation type="journal article" date="2020" name="Stud. Mycol.">
        <title>101 Dothideomycetes genomes: a test case for predicting lifestyles and emergence of pathogens.</title>
        <authorList>
            <person name="Haridas S."/>
            <person name="Albert R."/>
            <person name="Binder M."/>
            <person name="Bloem J."/>
            <person name="Labutti K."/>
            <person name="Salamov A."/>
            <person name="Andreopoulos B."/>
            <person name="Baker S."/>
            <person name="Barry K."/>
            <person name="Bills G."/>
            <person name="Bluhm B."/>
            <person name="Cannon C."/>
            <person name="Castanera R."/>
            <person name="Culley D."/>
            <person name="Daum C."/>
            <person name="Ezra D."/>
            <person name="Gonzalez J."/>
            <person name="Henrissat B."/>
            <person name="Kuo A."/>
            <person name="Liang C."/>
            <person name="Lipzen A."/>
            <person name="Lutzoni F."/>
            <person name="Magnuson J."/>
            <person name="Mondo S."/>
            <person name="Nolan M."/>
            <person name="Ohm R."/>
            <person name="Pangilinan J."/>
            <person name="Park H.-J."/>
            <person name="Ramirez L."/>
            <person name="Alfaro M."/>
            <person name="Sun H."/>
            <person name="Tritt A."/>
            <person name="Yoshinaga Y."/>
            <person name="Zwiers L.-H."/>
            <person name="Turgeon B."/>
            <person name="Goodwin S."/>
            <person name="Spatafora J."/>
            <person name="Crous P."/>
            <person name="Grigoriev I."/>
        </authorList>
    </citation>
    <scope>NUCLEOTIDE SEQUENCE</scope>
    <source>
        <strain evidence="1">CBS 183.55</strain>
    </source>
</reference>
<dbReference type="Proteomes" id="UP000800082">
    <property type="component" value="Unassembled WGS sequence"/>
</dbReference>
<proteinExistence type="predicted"/>
<dbReference type="EMBL" id="ML978983">
    <property type="protein sequence ID" value="KAF1925502.1"/>
    <property type="molecule type" value="Genomic_DNA"/>
</dbReference>
<dbReference type="PROSITE" id="PS51257">
    <property type="entry name" value="PROKAR_LIPOPROTEIN"/>
    <property type="match status" value="1"/>
</dbReference>
<name>A0A6A5RCT3_9PLEO</name>
<dbReference type="GeneID" id="54351186"/>
<keyword evidence="2" id="KW-1185">Reference proteome</keyword>
<protein>
    <submittedName>
        <fullName evidence="1">Uncharacterized protein</fullName>
    </submittedName>
</protein>
<gene>
    <name evidence="1" type="ORF">M421DRAFT_423596</name>
</gene>
<sequence length="52" mass="5858">MRLFWAQQALHSFVWLSWAAIGGCVKLAVLLTFAPKVCSQPQYSAPYRCPCI</sequence>
<organism evidence="1 2">
    <name type="scientific">Didymella exigua CBS 183.55</name>
    <dbReference type="NCBI Taxonomy" id="1150837"/>
    <lineage>
        <taxon>Eukaryota</taxon>
        <taxon>Fungi</taxon>
        <taxon>Dikarya</taxon>
        <taxon>Ascomycota</taxon>
        <taxon>Pezizomycotina</taxon>
        <taxon>Dothideomycetes</taxon>
        <taxon>Pleosporomycetidae</taxon>
        <taxon>Pleosporales</taxon>
        <taxon>Pleosporineae</taxon>
        <taxon>Didymellaceae</taxon>
        <taxon>Didymella</taxon>
    </lineage>
</organism>